<evidence type="ECO:0000259" key="5">
    <source>
        <dbReference type="Pfam" id="PF00496"/>
    </source>
</evidence>
<dbReference type="PIRSF" id="PIRSF002741">
    <property type="entry name" value="MppA"/>
    <property type="match status" value="1"/>
</dbReference>
<dbReference type="PANTHER" id="PTHR30290">
    <property type="entry name" value="PERIPLASMIC BINDING COMPONENT OF ABC TRANSPORTER"/>
    <property type="match status" value="1"/>
</dbReference>
<dbReference type="InterPro" id="IPR000914">
    <property type="entry name" value="SBP_5_dom"/>
</dbReference>
<dbReference type="Gene3D" id="3.40.190.10">
    <property type="entry name" value="Periplasmic binding protein-like II"/>
    <property type="match status" value="1"/>
</dbReference>
<feature type="domain" description="Solute-binding protein family 5" evidence="5">
    <location>
        <begin position="192"/>
        <end position="385"/>
    </location>
</feature>
<keyword evidence="2" id="KW-0813">Transport</keyword>
<evidence type="ECO:0000256" key="4">
    <source>
        <dbReference type="SAM" id="Phobius"/>
    </source>
</evidence>
<dbReference type="AlphaFoldDB" id="A0A1F5EYM5"/>
<dbReference type="CDD" id="cd00995">
    <property type="entry name" value="PBP2_NikA_DppA_OppA_like"/>
    <property type="match status" value="1"/>
</dbReference>
<dbReference type="GO" id="GO:0042597">
    <property type="term" value="C:periplasmic space"/>
    <property type="evidence" value="ECO:0007669"/>
    <property type="project" value="UniProtKB-ARBA"/>
</dbReference>
<evidence type="ECO:0000256" key="2">
    <source>
        <dbReference type="ARBA" id="ARBA00022448"/>
    </source>
</evidence>
<dbReference type="InterPro" id="IPR039424">
    <property type="entry name" value="SBP_5"/>
</dbReference>
<dbReference type="SUPFAM" id="SSF53850">
    <property type="entry name" value="Periplasmic binding protein-like II"/>
    <property type="match status" value="1"/>
</dbReference>
<evidence type="ECO:0000256" key="3">
    <source>
        <dbReference type="ARBA" id="ARBA00022729"/>
    </source>
</evidence>
<dbReference type="EMBL" id="MFAG01000002">
    <property type="protein sequence ID" value="OGD72460.1"/>
    <property type="molecule type" value="Genomic_DNA"/>
</dbReference>
<evidence type="ECO:0000313" key="7">
    <source>
        <dbReference type="Proteomes" id="UP000177979"/>
    </source>
</evidence>
<sequence length="454" mass="51686">MNKFFRRQFWLISAFVKRYYRVIITSLVLSVIAGLLANHYLAKLPPKQTSVRLGVIGQYSSQSLPNLVKNILNSGLTKIGPNQTILPNLAEKWEVGENGKVYTFTMKPDLTWSDGTPVKTKDFALNIPDVNIQYPSDNQIVFVLPQPFAPFPSAMNNPIANKNGLTISDYTVSLTQNTNGILSKIRLQSNDKNIEIRIFGSPTQALTSFKLGEINAIYNYPKVASPEPNQYGQVREISNFHQALAILFNNQDPLLKDKGIRQGIAYAIKDKTFGNERALGPISASSWAYNPLVKLYDYDIDHATRLIRSALPDKSQSINLELATIPQYLSIAEKIKQELDSSLVTLNIKVVTSRPETYQLYLTLFEIPTDPDQYVFWHSSHGTNNISKVDNEKIDKDLEDARRTIDQAERKRLYNDFQRTFGEELPTLFLFYPRYYSFARRKAIFDIIRPETAL</sequence>
<dbReference type="STRING" id="1817722.A2703_01790"/>
<dbReference type="GO" id="GO:0043190">
    <property type="term" value="C:ATP-binding cassette (ABC) transporter complex"/>
    <property type="evidence" value="ECO:0007669"/>
    <property type="project" value="InterPro"/>
</dbReference>
<accession>A0A1F5EYM5</accession>
<dbReference type="Proteomes" id="UP000177979">
    <property type="component" value="Unassembled WGS sequence"/>
</dbReference>
<comment type="similarity">
    <text evidence="1">Belongs to the bacterial solute-binding protein 5 family.</text>
</comment>
<feature type="domain" description="Solute-binding protein family 5" evidence="5">
    <location>
        <begin position="85"/>
        <end position="127"/>
    </location>
</feature>
<proteinExistence type="inferred from homology"/>
<gene>
    <name evidence="6" type="ORF">A2703_01790</name>
</gene>
<keyword evidence="4" id="KW-0812">Transmembrane</keyword>
<dbReference type="Pfam" id="PF00496">
    <property type="entry name" value="SBP_bac_5"/>
    <property type="match status" value="2"/>
</dbReference>
<reference evidence="6 7" key="1">
    <citation type="journal article" date="2016" name="Nat. Commun.">
        <title>Thousands of microbial genomes shed light on interconnected biogeochemical processes in an aquifer system.</title>
        <authorList>
            <person name="Anantharaman K."/>
            <person name="Brown C.T."/>
            <person name="Hug L.A."/>
            <person name="Sharon I."/>
            <person name="Castelle C.J."/>
            <person name="Probst A.J."/>
            <person name="Thomas B.C."/>
            <person name="Singh A."/>
            <person name="Wilkins M.J."/>
            <person name="Karaoz U."/>
            <person name="Brodie E.L."/>
            <person name="Williams K.H."/>
            <person name="Hubbard S.S."/>
            <person name="Banfield J.F."/>
        </authorList>
    </citation>
    <scope>NUCLEOTIDE SEQUENCE [LARGE SCALE GENOMIC DNA]</scope>
</reference>
<protein>
    <recommendedName>
        <fullName evidence="5">Solute-binding protein family 5 domain-containing protein</fullName>
    </recommendedName>
</protein>
<evidence type="ECO:0000256" key="1">
    <source>
        <dbReference type="ARBA" id="ARBA00005695"/>
    </source>
</evidence>
<dbReference type="Gene3D" id="3.90.76.10">
    <property type="entry name" value="Dipeptide-binding Protein, Domain 1"/>
    <property type="match status" value="1"/>
</dbReference>
<dbReference type="GO" id="GO:0015833">
    <property type="term" value="P:peptide transport"/>
    <property type="evidence" value="ECO:0007669"/>
    <property type="project" value="TreeGrafter"/>
</dbReference>
<dbReference type="InterPro" id="IPR030678">
    <property type="entry name" value="Peptide/Ni-bd"/>
</dbReference>
<name>A0A1F5EYM5_9BACT</name>
<keyword evidence="3" id="KW-0732">Signal</keyword>
<dbReference type="PANTHER" id="PTHR30290:SF9">
    <property type="entry name" value="OLIGOPEPTIDE-BINDING PROTEIN APPA"/>
    <property type="match status" value="1"/>
</dbReference>
<feature type="transmembrane region" description="Helical" evidence="4">
    <location>
        <begin position="20"/>
        <end position="41"/>
    </location>
</feature>
<keyword evidence="4" id="KW-1133">Transmembrane helix</keyword>
<dbReference type="GO" id="GO:1904680">
    <property type="term" value="F:peptide transmembrane transporter activity"/>
    <property type="evidence" value="ECO:0007669"/>
    <property type="project" value="TreeGrafter"/>
</dbReference>
<organism evidence="6 7">
    <name type="scientific">Candidatus Collierbacteria bacterium RIFCSPHIGHO2_01_FULL_50_25</name>
    <dbReference type="NCBI Taxonomy" id="1817722"/>
    <lineage>
        <taxon>Bacteria</taxon>
        <taxon>Candidatus Collieribacteriota</taxon>
    </lineage>
</organism>
<comment type="caution">
    <text evidence="6">The sequence shown here is derived from an EMBL/GenBank/DDBJ whole genome shotgun (WGS) entry which is preliminary data.</text>
</comment>
<keyword evidence="4" id="KW-0472">Membrane</keyword>
<dbReference type="Gene3D" id="3.10.105.10">
    <property type="entry name" value="Dipeptide-binding Protein, Domain 3"/>
    <property type="match status" value="1"/>
</dbReference>
<evidence type="ECO:0000313" key="6">
    <source>
        <dbReference type="EMBL" id="OGD72460.1"/>
    </source>
</evidence>